<evidence type="ECO:0000313" key="2">
    <source>
        <dbReference type="Proteomes" id="UP001214441"/>
    </source>
</evidence>
<reference evidence="1 2" key="1">
    <citation type="submission" date="2023-05" db="EMBL/GenBank/DDBJ databases">
        <title>Streptantibioticus silvisoli sp. nov., acidotolerant actinomycetes 1 from pine litter.</title>
        <authorList>
            <person name="Swiecimska M."/>
            <person name="Golinska P."/>
            <person name="Sangal V."/>
            <person name="Wachnowicz B."/>
            <person name="Goodfellow M."/>
        </authorList>
    </citation>
    <scope>NUCLEOTIDE SEQUENCE [LARGE SCALE GENOMIC DNA]</scope>
    <source>
        <strain evidence="1 2">DSM 42109</strain>
    </source>
</reference>
<evidence type="ECO:0000313" key="1">
    <source>
        <dbReference type="EMBL" id="MDJ1138482.1"/>
    </source>
</evidence>
<accession>A0ABT7AAV5</accession>
<evidence type="ECO:0008006" key="3">
    <source>
        <dbReference type="Google" id="ProtNLM"/>
    </source>
</evidence>
<dbReference type="Gene3D" id="2.30.110.10">
    <property type="entry name" value="Electron Transport, Fmn-binding Protein, Chain A"/>
    <property type="match status" value="1"/>
</dbReference>
<dbReference type="RefSeq" id="WP_274045045.1">
    <property type="nucleotide sequence ID" value="NZ_JANCPR020000092.1"/>
</dbReference>
<name>A0ABT7AAV5_9ACTN</name>
<dbReference type="EMBL" id="JANCPR020000092">
    <property type="protein sequence ID" value="MDJ1138482.1"/>
    <property type="molecule type" value="Genomic_DNA"/>
</dbReference>
<protein>
    <recommendedName>
        <fullName evidence="3">Pyridoxamine 5'-phosphate oxidase putative domain-containing protein</fullName>
    </recommendedName>
</protein>
<organism evidence="1 2">
    <name type="scientific">Streptomyces iconiensis</name>
    <dbReference type="NCBI Taxonomy" id="1384038"/>
    <lineage>
        <taxon>Bacteria</taxon>
        <taxon>Bacillati</taxon>
        <taxon>Actinomycetota</taxon>
        <taxon>Actinomycetes</taxon>
        <taxon>Kitasatosporales</taxon>
        <taxon>Streptomycetaceae</taxon>
        <taxon>Streptomyces</taxon>
    </lineage>
</organism>
<proteinExistence type="predicted"/>
<dbReference type="Proteomes" id="UP001214441">
    <property type="component" value="Unassembled WGS sequence"/>
</dbReference>
<dbReference type="InterPro" id="IPR012349">
    <property type="entry name" value="Split_barrel_FMN-bd"/>
</dbReference>
<comment type="caution">
    <text evidence="1">The sequence shown here is derived from an EMBL/GenBank/DDBJ whole genome shotgun (WGS) entry which is preliminary data.</text>
</comment>
<keyword evidence="2" id="KW-1185">Reference proteome</keyword>
<gene>
    <name evidence="1" type="ORF">NMN56_042305</name>
</gene>
<dbReference type="SUPFAM" id="SSF50475">
    <property type="entry name" value="FMN-binding split barrel"/>
    <property type="match status" value="1"/>
</dbReference>
<sequence length="124" mass="14007">MTTPSTGFQLFAHDRRVHLTTFAREGTPVAHPSAIAVEGDHAYVCTPAKGRQNEHLDRYPEVEIRTRIGTPMKARARRLHGSESRHAALRLARRHPLSQGLVAPLGYRLMLDRPVHYELRLVGE</sequence>